<dbReference type="AlphaFoldDB" id="A0A6J5TYV0"/>
<evidence type="ECO:0000313" key="1">
    <source>
        <dbReference type="EMBL" id="CAB4268982.1"/>
    </source>
</evidence>
<protein>
    <submittedName>
        <fullName evidence="1">Uncharacterized protein</fullName>
    </submittedName>
</protein>
<sequence>MWDFVQVAVVVTRVLEIRFSSLTASAVGSFNSSPPSSQSRSNFWVGNLLGGLGCGPLLASADLAVWHSFVSPPMIYLKVRLGPLMAKRYGYGSLGMVPAVRQGTKGLWANDLQGLGPRYVSAGGCNWCWQEVTKDLRSKIYEHSRSCFTALAIRQGGLAWVAWCRVCLSFGKIPLGRRLGSARGVGSDSTSVEWVWRKPHDLRTGLGPPYWLGSGYTFPKNSWVALEPCLVEASVLRSHFSSKQPFLFGKGGLESALLGAGPSIEKDFGKENWSWARDSCRSAGTGVSCLWQGLGSAKFSFGASVNGFFSKWVSARWLSHGSPRAGTCNWALQFSHLGGFGGAGSLADWDRGFGPAPGPSLNRFLPRHRTWEGGRVLGFSRESRRLHPWESEKEKRDFQRDFDGGACGQSDFRRHSVVVQTNCWSVANLAAWCSGPRGCASTRDVLLLDAVRLCAGVPARSTVRRGDDEVRVEDGLNVAPVLHSTPNQAIVTE</sequence>
<proteinExistence type="predicted"/>
<name>A0A6J5TYV0_PRUAR</name>
<dbReference type="Proteomes" id="UP000507222">
    <property type="component" value="Unassembled WGS sequence"/>
</dbReference>
<evidence type="ECO:0000313" key="2">
    <source>
        <dbReference type="Proteomes" id="UP000507222"/>
    </source>
</evidence>
<accession>A0A6J5TYV0</accession>
<organism evidence="1 2">
    <name type="scientific">Prunus armeniaca</name>
    <name type="common">Apricot</name>
    <name type="synonym">Armeniaca vulgaris</name>
    <dbReference type="NCBI Taxonomy" id="36596"/>
    <lineage>
        <taxon>Eukaryota</taxon>
        <taxon>Viridiplantae</taxon>
        <taxon>Streptophyta</taxon>
        <taxon>Embryophyta</taxon>
        <taxon>Tracheophyta</taxon>
        <taxon>Spermatophyta</taxon>
        <taxon>Magnoliopsida</taxon>
        <taxon>eudicotyledons</taxon>
        <taxon>Gunneridae</taxon>
        <taxon>Pentapetalae</taxon>
        <taxon>rosids</taxon>
        <taxon>fabids</taxon>
        <taxon>Rosales</taxon>
        <taxon>Rosaceae</taxon>
        <taxon>Amygdaloideae</taxon>
        <taxon>Amygdaleae</taxon>
        <taxon>Prunus</taxon>
    </lineage>
</organism>
<reference evidence="1 2" key="1">
    <citation type="submission" date="2020-05" db="EMBL/GenBank/DDBJ databases">
        <authorList>
            <person name="Campoy J."/>
            <person name="Schneeberger K."/>
            <person name="Spophaly S."/>
        </authorList>
    </citation>
    <scope>NUCLEOTIDE SEQUENCE [LARGE SCALE GENOMIC DNA]</scope>
    <source>
        <strain evidence="1">PruArmRojPasFocal</strain>
    </source>
</reference>
<gene>
    <name evidence="1" type="ORF">CURHAP_LOCUS13857</name>
</gene>
<dbReference type="EMBL" id="CAEKDK010000002">
    <property type="protein sequence ID" value="CAB4268982.1"/>
    <property type="molecule type" value="Genomic_DNA"/>
</dbReference>